<evidence type="ECO:0000313" key="2">
    <source>
        <dbReference type="Proteomes" id="UP001519287"/>
    </source>
</evidence>
<sequence length="84" mass="9841">MSVKRYCEECRIEQTCRIVEKPAIYEFRGQKIEISQRMVICTECESKVYDDELDSETMVTVARVYAEKYGLTVDKFALLENNSN</sequence>
<name>A0ABS4ISN3_9BACL</name>
<proteinExistence type="predicted"/>
<dbReference type="Proteomes" id="UP001519287">
    <property type="component" value="Unassembled WGS sequence"/>
</dbReference>
<accession>A0ABS4ISN3</accession>
<comment type="caution">
    <text evidence="1">The sequence shown here is derived from an EMBL/GenBank/DDBJ whole genome shotgun (WGS) entry which is preliminary data.</text>
</comment>
<evidence type="ECO:0008006" key="3">
    <source>
        <dbReference type="Google" id="ProtNLM"/>
    </source>
</evidence>
<gene>
    <name evidence="1" type="ORF">J2Z66_002185</name>
</gene>
<reference evidence="1 2" key="1">
    <citation type="submission" date="2021-03" db="EMBL/GenBank/DDBJ databases">
        <title>Genomic Encyclopedia of Type Strains, Phase IV (KMG-IV): sequencing the most valuable type-strain genomes for metagenomic binning, comparative biology and taxonomic classification.</title>
        <authorList>
            <person name="Goeker M."/>
        </authorList>
    </citation>
    <scope>NUCLEOTIDE SEQUENCE [LARGE SCALE GENOMIC DNA]</scope>
    <source>
        <strain evidence="1 2">DSM 26048</strain>
    </source>
</reference>
<keyword evidence="2" id="KW-1185">Reference proteome</keyword>
<dbReference type="RefSeq" id="WP_209971337.1">
    <property type="nucleotide sequence ID" value="NZ_JAGGLB010000005.1"/>
</dbReference>
<organism evidence="1 2">
    <name type="scientific">Paenibacillus eucommiae</name>
    <dbReference type="NCBI Taxonomy" id="1355755"/>
    <lineage>
        <taxon>Bacteria</taxon>
        <taxon>Bacillati</taxon>
        <taxon>Bacillota</taxon>
        <taxon>Bacilli</taxon>
        <taxon>Bacillales</taxon>
        <taxon>Paenibacillaceae</taxon>
        <taxon>Paenibacillus</taxon>
    </lineage>
</organism>
<protein>
    <recommendedName>
        <fullName evidence="3">YgiT-type zinc finger protein</fullName>
    </recommendedName>
</protein>
<evidence type="ECO:0000313" key="1">
    <source>
        <dbReference type="EMBL" id="MBP1990579.1"/>
    </source>
</evidence>
<dbReference type="EMBL" id="JAGGLB010000005">
    <property type="protein sequence ID" value="MBP1990579.1"/>
    <property type="molecule type" value="Genomic_DNA"/>
</dbReference>